<dbReference type="RefSeq" id="WP_068666974.1">
    <property type="nucleotide sequence ID" value="NZ_CP015520.1"/>
</dbReference>
<dbReference type="AlphaFoldDB" id="A0A172WIT4"/>
<dbReference type="GO" id="GO:0008962">
    <property type="term" value="F:phosphatidylglycerophosphatase activity"/>
    <property type="evidence" value="ECO:0007669"/>
    <property type="project" value="InterPro"/>
</dbReference>
<dbReference type="GO" id="GO:0006629">
    <property type="term" value="P:lipid metabolic process"/>
    <property type="evidence" value="ECO:0007669"/>
    <property type="project" value="InterPro"/>
</dbReference>
<dbReference type="InterPro" id="IPR017577">
    <property type="entry name" value="Ribazole_CobZ"/>
</dbReference>
<accession>A0A172WIT4</accession>
<dbReference type="GeneID" id="28496433"/>
<dbReference type="SUPFAM" id="SSF101307">
    <property type="entry name" value="YutG-like"/>
    <property type="match status" value="1"/>
</dbReference>
<reference evidence="2" key="1">
    <citation type="journal article" date="2016" name="Syst. Appl. Microbiol.">
        <title>Thermococcus piezophilus sp. nov., a novel hyperthermophilic and piezophilic archaeon with a broad pressure range for growth, isolated from a deepest hydrothermal vent at the Mid-Cayman Rise.</title>
        <authorList>
            <person name="Dalmasso C."/>
            <person name="Oger P."/>
            <person name="Selva G."/>
            <person name="Courtine D."/>
            <person name="L'Haridon S."/>
            <person name="Garlaschelli A."/>
            <person name="Roussel E."/>
            <person name="Miyazaki J."/>
            <person name="Reveillaud J."/>
            <person name="Jebbar M."/>
            <person name="Takai K."/>
            <person name="Maignien L."/>
            <person name="Alain K."/>
        </authorList>
    </citation>
    <scope>NUCLEOTIDE SEQUENCE [LARGE SCALE GENOMIC DNA]</scope>
    <source>
        <strain evidence="2">CDGS</strain>
    </source>
</reference>
<proteinExistence type="predicted"/>
<dbReference type="NCBIfam" id="TIGR03161">
    <property type="entry name" value="ribazole_CobZ"/>
    <property type="match status" value="1"/>
</dbReference>
<dbReference type="OrthoDB" id="53211at2157"/>
<gene>
    <name evidence="1" type="ORF">A7C91_09525</name>
</gene>
<sequence>MRGGDILGKLESKGITLEKMLDTAMELYIGENAGDVRELLEETMLRYLDDINVQSLLMAALLLEENFDVEGDPVNLVADELIGISIAEYIGGKMALFNFFYYDTRKPRILKELPPFLDDAVGGFIAGCMTKLLSED</sequence>
<dbReference type="KEGG" id="tpie:A7C91_09525"/>
<keyword evidence="2" id="KW-1185">Reference proteome</keyword>
<dbReference type="EMBL" id="CP015520">
    <property type="protein sequence ID" value="ANF23378.1"/>
    <property type="molecule type" value="Genomic_DNA"/>
</dbReference>
<name>A0A172WIT4_9EURY</name>
<dbReference type="STRING" id="1712654.A7C91_09525"/>
<organism evidence="1 2">
    <name type="scientific">Thermococcus piezophilus</name>
    <dbReference type="NCBI Taxonomy" id="1712654"/>
    <lineage>
        <taxon>Archaea</taxon>
        <taxon>Methanobacteriati</taxon>
        <taxon>Methanobacteriota</taxon>
        <taxon>Thermococci</taxon>
        <taxon>Thermococcales</taxon>
        <taxon>Thermococcaceae</taxon>
        <taxon>Thermococcus</taxon>
    </lineage>
</organism>
<dbReference type="InterPro" id="IPR036681">
    <property type="entry name" value="PgpA-like_sf"/>
</dbReference>
<dbReference type="Gene3D" id="1.10.3760.10">
    <property type="entry name" value="PgpA-like"/>
    <property type="match status" value="1"/>
</dbReference>
<dbReference type="Proteomes" id="UP000076969">
    <property type="component" value="Chromosome"/>
</dbReference>
<protein>
    <submittedName>
        <fullName evidence="1">Alpha-ribazole phosphatase CobZ</fullName>
    </submittedName>
</protein>
<evidence type="ECO:0000313" key="1">
    <source>
        <dbReference type="EMBL" id="ANF23378.1"/>
    </source>
</evidence>
<evidence type="ECO:0000313" key="2">
    <source>
        <dbReference type="Proteomes" id="UP000076969"/>
    </source>
</evidence>